<keyword evidence="2" id="KW-0813">Transport</keyword>
<dbReference type="PANTHER" id="PTHR16705:SF4">
    <property type="entry name" value="COMPLEXIN"/>
    <property type="match status" value="1"/>
</dbReference>
<dbReference type="GO" id="GO:0016079">
    <property type="term" value="P:synaptic vesicle exocytosis"/>
    <property type="evidence" value="ECO:0007669"/>
    <property type="project" value="TreeGrafter"/>
</dbReference>
<evidence type="ECO:0000313" key="8">
    <source>
        <dbReference type="Proteomes" id="UP000728032"/>
    </source>
</evidence>
<proteinExistence type="inferred from homology"/>
<reference evidence="7" key="1">
    <citation type="submission" date="2020-11" db="EMBL/GenBank/DDBJ databases">
        <authorList>
            <person name="Tran Van P."/>
        </authorList>
    </citation>
    <scope>NUCLEOTIDE SEQUENCE</scope>
</reference>
<name>A0A7R9LLY9_9ACAR</name>
<dbReference type="Pfam" id="PF05835">
    <property type="entry name" value="Synaphin"/>
    <property type="match status" value="1"/>
</dbReference>
<organism evidence="7">
    <name type="scientific">Oppiella nova</name>
    <dbReference type="NCBI Taxonomy" id="334625"/>
    <lineage>
        <taxon>Eukaryota</taxon>
        <taxon>Metazoa</taxon>
        <taxon>Ecdysozoa</taxon>
        <taxon>Arthropoda</taxon>
        <taxon>Chelicerata</taxon>
        <taxon>Arachnida</taxon>
        <taxon>Acari</taxon>
        <taxon>Acariformes</taxon>
        <taxon>Sarcoptiformes</taxon>
        <taxon>Oribatida</taxon>
        <taxon>Brachypylina</taxon>
        <taxon>Oppioidea</taxon>
        <taxon>Oppiidae</taxon>
        <taxon>Oppiella</taxon>
    </lineage>
</organism>
<dbReference type="AlphaFoldDB" id="A0A7R9LLY9"/>
<evidence type="ECO:0000256" key="1">
    <source>
        <dbReference type="ARBA" id="ARBA00005396"/>
    </source>
</evidence>
<evidence type="ECO:0000256" key="6">
    <source>
        <dbReference type="SAM" id="MobiDB-lite"/>
    </source>
</evidence>
<comment type="similarity">
    <text evidence="1">Belongs to the complexin/synaphin family.</text>
</comment>
<keyword evidence="8" id="KW-1185">Reference proteome</keyword>
<evidence type="ECO:0000256" key="2">
    <source>
        <dbReference type="ARBA" id="ARBA00022448"/>
    </source>
</evidence>
<protein>
    <recommendedName>
        <fullName evidence="9">Complexin</fullName>
    </recommendedName>
</protein>
<feature type="region of interest" description="Disordered" evidence="6">
    <location>
        <begin position="1"/>
        <end position="111"/>
    </location>
</feature>
<dbReference type="GO" id="GO:0043195">
    <property type="term" value="C:terminal bouton"/>
    <property type="evidence" value="ECO:0007669"/>
    <property type="project" value="TreeGrafter"/>
</dbReference>
<evidence type="ECO:0008006" key="9">
    <source>
        <dbReference type="Google" id="ProtNLM"/>
    </source>
</evidence>
<dbReference type="GO" id="GO:0031201">
    <property type="term" value="C:SNARE complex"/>
    <property type="evidence" value="ECO:0007669"/>
    <property type="project" value="TreeGrafter"/>
</dbReference>
<gene>
    <name evidence="7" type="ORF">ONB1V03_LOCUS4400</name>
</gene>
<keyword evidence="3" id="KW-0268">Exocytosis</keyword>
<evidence type="ECO:0000256" key="3">
    <source>
        <dbReference type="ARBA" id="ARBA00022483"/>
    </source>
</evidence>
<dbReference type="GO" id="GO:0019905">
    <property type="term" value="F:syntaxin binding"/>
    <property type="evidence" value="ECO:0007669"/>
    <property type="project" value="InterPro"/>
</dbReference>
<comment type="function">
    <text evidence="5">Positively regulates a late step in synaptic vesicle exocytosis.</text>
</comment>
<feature type="compositionally biased region" description="Basic and acidic residues" evidence="6">
    <location>
        <begin position="15"/>
        <end position="62"/>
    </location>
</feature>
<evidence type="ECO:0000313" key="7">
    <source>
        <dbReference type="EMBL" id="CAD7643951.1"/>
    </source>
</evidence>
<keyword evidence="4" id="KW-0532">Neurotransmitter transport</keyword>
<dbReference type="Proteomes" id="UP000728032">
    <property type="component" value="Unassembled WGS sequence"/>
</dbReference>
<dbReference type="Gene3D" id="1.20.5.580">
    <property type="entry name" value="Single Helix bin"/>
    <property type="match status" value="1"/>
</dbReference>
<dbReference type="EMBL" id="OC916332">
    <property type="protein sequence ID" value="CAD7643951.1"/>
    <property type="molecule type" value="Genomic_DNA"/>
</dbReference>
<dbReference type="EMBL" id="CAJPVJ010001507">
    <property type="protein sequence ID" value="CAG2164853.1"/>
    <property type="molecule type" value="Genomic_DNA"/>
</dbReference>
<evidence type="ECO:0000256" key="4">
    <source>
        <dbReference type="ARBA" id="ARBA00022775"/>
    </source>
</evidence>
<dbReference type="PANTHER" id="PTHR16705">
    <property type="entry name" value="COMPLEXIN"/>
    <property type="match status" value="1"/>
</dbReference>
<dbReference type="InterPro" id="IPR008849">
    <property type="entry name" value="Synaphin"/>
</dbReference>
<dbReference type="GO" id="GO:0046928">
    <property type="term" value="P:regulation of neurotransmitter secretion"/>
    <property type="evidence" value="ECO:0007669"/>
    <property type="project" value="TreeGrafter"/>
</dbReference>
<dbReference type="SUPFAM" id="SSF58038">
    <property type="entry name" value="SNARE fusion complex"/>
    <property type="match status" value="1"/>
</dbReference>
<sequence length="142" mass="16403">MHRKYDIGGGEGPTPEEKEKLQQLEQERLDALREAEERRQEKHRKMEEEREGMRQGIRDKVRTGTHGYGIKKREEKEAELKKQQEERMGLAAGGINRSKKTPEEIAAEQAAADQDDFTKLKNSIETQVNDIKGQIEEKCSIQ</sequence>
<evidence type="ECO:0000256" key="5">
    <source>
        <dbReference type="ARBA" id="ARBA00037297"/>
    </source>
</evidence>
<accession>A0A7R9LLY9</accession>
<feature type="compositionally biased region" description="Basic and acidic residues" evidence="6">
    <location>
        <begin position="71"/>
        <end position="88"/>
    </location>
</feature>